<dbReference type="EMBL" id="CP029830">
    <property type="protein sequence ID" value="AWU95638.1"/>
    <property type="molecule type" value="Genomic_DNA"/>
</dbReference>
<gene>
    <name evidence="1" type="ORF">DM194_15175</name>
</gene>
<dbReference type="Proteomes" id="UP000249605">
    <property type="component" value="Plasmid unnamed1"/>
</dbReference>
<keyword evidence="1" id="KW-0614">Plasmid</keyword>
<evidence type="ECO:0000313" key="1">
    <source>
        <dbReference type="EMBL" id="AWU95638.1"/>
    </source>
</evidence>
<dbReference type="RefSeq" id="WP_111068397.1">
    <property type="nucleotide sequence ID" value="NZ_CP029830.1"/>
</dbReference>
<keyword evidence="2" id="KW-1185">Reference proteome</keyword>
<name>A0A2U9SCF3_9PROT</name>
<protein>
    <submittedName>
        <fullName evidence="1">Uncharacterized protein</fullName>
    </submittedName>
</protein>
<sequence length="167" mass="18281">MSIQPGQRMAKPKIFSAAGQPIHDGKRDLAAAAGVLLERVMQTEPNSREAGGCVRPVRKLDGLAMFMATLLEAEEAGNWGIVFNILRVSGPKLEILCKDKGDTESLSEIQRLRSCLADARAFERLHGIGSLMKPDHPMNIRLSRSEVILDGPFASTIEDYLSPDESH</sequence>
<evidence type="ECO:0000313" key="2">
    <source>
        <dbReference type="Proteomes" id="UP000249605"/>
    </source>
</evidence>
<reference evidence="1 2" key="1">
    <citation type="submission" date="2018-06" db="EMBL/GenBank/DDBJ databases">
        <title>Complete genome sequencing of Azospirillum sp. M2T2B2.</title>
        <authorList>
            <person name="Heo J."/>
            <person name="Kim S.-J."/>
            <person name="Kwon S.-W."/>
            <person name="Anandham R."/>
        </authorList>
    </citation>
    <scope>NUCLEOTIDE SEQUENCE [LARGE SCALE GENOMIC DNA]</scope>
    <source>
        <strain evidence="1 2">M2T2B2</strain>
        <plasmid evidence="1 2">unnamed1</plasmid>
    </source>
</reference>
<organism evidence="1 2">
    <name type="scientific">Azospirillum ramasamyi</name>
    <dbReference type="NCBI Taxonomy" id="682998"/>
    <lineage>
        <taxon>Bacteria</taxon>
        <taxon>Pseudomonadati</taxon>
        <taxon>Pseudomonadota</taxon>
        <taxon>Alphaproteobacteria</taxon>
        <taxon>Rhodospirillales</taxon>
        <taxon>Azospirillaceae</taxon>
        <taxon>Azospirillum</taxon>
    </lineage>
</organism>
<geneLocation type="plasmid" evidence="1 2">
    <name>unnamed1</name>
</geneLocation>
<accession>A0A2U9SCF3</accession>
<dbReference type="KEGG" id="azm:DM194_15175"/>
<proteinExistence type="predicted"/>
<dbReference type="AlphaFoldDB" id="A0A2U9SCF3"/>